<gene>
    <name evidence="2" type="primary">amyA14</name>
    <name evidence="2" type="ORF">HSEST_2720</name>
</gene>
<dbReference type="PANTHER" id="PTHR10357:SF219">
    <property type="entry name" value="MALTOSE ALPHA-D-GLUCOSYLTRANSFERASE"/>
    <property type="match status" value="1"/>
</dbReference>
<dbReference type="SUPFAM" id="SSF51445">
    <property type="entry name" value="(Trans)glycosidases"/>
    <property type="match status" value="1"/>
</dbReference>
<keyword evidence="3" id="KW-1185">Reference proteome</keyword>
<dbReference type="Gene3D" id="3.90.400.10">
    <property type="entry name" value="Oligo-1,6-glucosidase, Domain 2"/>
    <property type="match status" value="1"/>
</dbReference>
<organism evidence="2 3">
    <name type="scientific">Halapricum desulfuricans</name>
    <dbReference type="NCBI Taxonomy" id="2841257"/>
    <lineage>
        <taxon>Archaea</taxon>
        <taxon>Methanobacteriati</taxon>
        <taxon>Methanobacteriota</taxon>
        <taxon>Stenosarchaea group</taxon>
        <taxon>Halobacteria</taxon>
        <taxon>Halobacteriales</taxon>
        <taxon>Haloarculaceae</taxon>
        <taxon>Halapricum</taxon>
    </lineage>
</organism>
<keyword evidence="2" id="KW-0378">Hydrolase</keyword>
<dbReference type="GO" id="GO:0005975">
    <property type="term" value="P:carbohydrate metabolic process"/>
    <property type="evidence" value="ECO:0007669"/>
    <property type="project" value="InterPro"/>
</dbReference>
<dbReference type="Gene3D" id="3.20.20.80">
    <property type="entry name" value="Glycosidases"/>
    <property type="match status" value="1"/>
</dbReference>
<keyword evidence="2" id="KW-0326">Glycosidase</keyword>
<name>A0A897P077_9EURY</name>
<proteinExistence type="predicted"/>
<dbReference type="Gene3D" id="2.60.40.1180">
    <property type="entry name" value="Golgi alpha-mannosidase II"/>
    <property type="match status" value="1"/>
</dbReference>
<dbReference type="EMBL" id="CP064791">
    <property type="protein sequence ID" value="QSG16229.1"/>
    <property type="molecule type" value="Genomic_DNA"/>
</dbReference>
<dbReference type="SMART" id="SM00642">
    <property type="entry name" value="Aamy"/>
    <property type="match status" value="1"/>
</dbReference>
<evidence type="ECO:0000313" key="3">
    <source>
        <dbReference type="Proteomes" id="UP000663292"/>
    </source>
</evidence>
<accession>A0A897P077</accession>
<evidence type="ECO:0000259" key="1">
    <source>
        <dbReference type="SMART" id="SM00642"/>
    </source>
</evidence>
<dbReference type="Proteomes" id="UP000663292">
    <property type="component" value="Chromosome"/>
</dbReference>
<protein>
    <submittedName>
        <fullName evidence="2">Glycosidase</fullName>
    </submittedName>
</protein>
<dbReference type="InterPro" id="IPR006047">
    <property type="entry name" value="GH13_cat_dom"/>
</dbReference>
<feature type="domain" description="Glycosyl hydrolase family 13 catalytic" evidence="1">
    <location>
        <begin position="15"/>
        <end position="416"/>
    </location>
</feature>
<dbReference type="CDD" id="cd11334">
    <property type="entry name" value="AmyAc_TreS"/>
    <property type="match status" value="1"/>
</dbReference>
<dbReference type="PANTHER" id="PTHR10357">
    <property type="entry name" value="ALPHA-AMYLASE FAMILY MEMBER"/>
    <property type="match status" value="1"/>
</dbReference>
<dbReference type="AlphaFoldDB" id="A0A897P077"/>
<evidence type="ECO:0000313" key="2">
    <source>
        <dbReference type="EMBL" id="QSG16229.1"/>
    </source>
</evidence>
<dbReference type="InterPro" id="IPR017853">
    <property type="entry name" value="GH"/>
</dbReference>
<sequence length="555" mass="64351">MIEQPEWFRDAVLYELDVKRFYDSDGDGWGDFEGLRQRLDYLDRLGVDAIWLLPFYPSPMRDNGYDVADHYDVDDRLGTLEDFRAVVEAAHDRDIRVLIDMIFNHTSDQHEWFQRAREDPDSKYREFYCWTDDPESAYSTVNIFPEHEDGVWSYDEVADAHYFHQFYHYQPDLDIANPQLQSEVEDVLEFWLDQGVDGFRVDAVAPMTFRKGEDGHELDDPHALFRRLNRTVREKKEDAVLLAEADDQPELLDEYFGDGDEFDLQLNFVGNAHLVYALGIEDTWPLERLFDILPYDVFENGQWANFLRNFDELNLLKLPDDAFWHAKELFNPDDEDAWIFERGHARRTAGIFENNPERIAMAHSLMFSLPGSPVILAGDEIGMGEDLSLDERDPVRTPMQWSDDRNAGFSTADSDDLILPVIDEGEFSYREINVADQLGEPYSLYNRIAAIAHTRSVCSELWQGEFGQVPVDADDVWVFRAEYEDTVLITVHNLSGEYREVTIDPDLPWGATADLLGPGHYEFEEDGPMTFYLDGYDYVWVRGDSEGERVPLGQP</sequence>
<dbReference type="InterPro" id="IPR013780">
    <property type="entry name" value="Glyco_hydro_b"/>
</dbReference>
<dbReference type="InterPro" id="IPR045857">
    <property type="entry name" value="O16G_dom_2"/>
</dbReference>
<dbReference type="SUPFAM" id="SSF51011">
    <property type="entry name" value="Glycosyl hydrolase domain"/>
    <property type="match status" value="1"/>
</dbReference>
<dbReference type="RefSeq" id="WP_229121496.1">
    <property type="nucleotide sequence ID" value="NZ_CP064791.1"/>
</dbReference>
<reference evidence="2 3" key="1">
    <citation type="submission" date="2020-11" db="EMBL/GenBank/DDBJ databases">
        <title>Carbohydrate-dependent, anaerobic sulfur respiration: A novel catabolism in halophilic archaea.</title>
        <authorList>
            <person name="Sorokin D.Y."/>
            <person name="Messina E."/>
            <person name="Smedile F."/>
            <person name="La Cono V."/>
            <person name="Hallsworth J.E."/>
            <person name="Yakimov M.M."/>
        </authorList>
    </citation>
    <scope>NUCLEOTIDE SEQUENCE [LARGE SCALE GENOMIC DNA]</scope>
    <source>
        <strain evidence="2 3">HSR-Est</strain>
    </source>
</reference>
<dbReference type="GO" id="GO:0016798">
    <property type="term" value="F:hydrolase activity, acting on glycosyl bonds"/>
    <property type="evidence" value="ECO:0007669"/>
    <property type="project" value="UniProtKB-KW"/>
</dbReference>
<dbReference type="Pfam" id="PF00128">
    <property type="entry name" value="Alpha-amylase"/>
    <property type="match status" value="1"/>
</dbReference>
<dbReference type="GeneID" id="68859353"/>